<proteinExistence type="predicted"/>
<accession>A0A5C3L0M6</accession>
<gene>
    <name evidence="1" type="ORF">FA15DRAFT_340674</name>
</gene>
<protein>
    <submittedName>
        <fullName evidence="1">Uncharacterized protein</fullName>
    </submittedName>
</protein>
<sequence>MDRNGDRPSYAATDLIKGLLTHIEHEVTDKYKRNKKAAQAIVTQSRTVSDAIVTLIQKVDAQGTAIDWEPFYNYTTGVTKLEAFLLEFLLNGHDLPETPTPDEIPQCIKFVDTWKEHRTDVTKVTQDLEACVRDAKLLDDNQRQNLTTAVVKAQREDDVETLTSINIAIQDSAVNDKDILDETSASEELVTKVKGVVLEVHTKAKNLDASIYPSSAMGMVVSGVMLVYVPFLIHGFESNSATTHEHIKSAKLWKAANEFLTQLKAAVDSNAPSEQELDKHYKAFEDILRGAVMGLIDPQIISLMKRVAKVRRPFFSRASSLVRIWYHINKDGKLQDETDVAARTKLRNAIIASAKAIDNGKTIVWANGDISENIEALNQQYDKVFNDVKSVAEKYISGQWSDLSKEYEDAEATDNKHYDDYCAKVAAAQSDDEE</sequence>
<dbReference type="AlphaFoldDB" id="A0A5C3L0M6"/>
<keyword evidence="2" id="KW-1185">Reference proteome</keyword>
<name>A0A5C3L0M6_COPMA</name>
<dbReference type="Proteomes" id="UP000307440">
    <property type="component" value="Unassembled WGS sequence"/>
</dbReference>
<organism evidence="1 2">
    <name type="scientific">Coprinopsis marcescibilis</name>
    <name type="common">Agaric fungus</name>
    <name type="synonym">Psathyrella marcescibilis</name>
    <dbReference type="NCBI Taxonomy" id="230819"/>
    <lineage>
        <taxon>Eukaryota</taxon>
        <taxon>Fungi</taxon>
        <taxon>Dikarya</taxon>
        <taxon>Basidiomycota</taxon>
        <taxon>Agaricomycotina</taxon>
        <taxon>Agaricomycetes</taxon>
        <taxon>Agaricomycetidae</taxon>
        <taxon>Agaricales</taxon>
        <taxon>Agaricineae</taxon>
        <taxon>Psathyrellaceae</taxon>
        <taxon>Coprinopsis</taxon>
    </lineage>
</organism>
<dbReference type="EMBL" id="ML210184">
    <property type="protein sequence ID" value="TFK25633.1"/>
    <property type="molecule type" value="Genomic_DNA"/>
</dbReference>
<dbReference type="OrthoDB" id="2953592at2759"/>
<evidence type="ECO:0000313" key="2">
    <source>
        <dbReference type="Proteomes" id="UP000307440"/>
    </source>
</evidence>
<evidence type="ECO:0000313" key="1">
    <source>
        <dbReference type="EMBL" id="TFK25633.1"/>
    </source>
</evidence>
<reference evidence="1 2" key="1">
    <citation type="journal article" date="2019" name="Nat. Ecol. Evol.">
        <title>Megaphylogeny resolves global patterns of mushroom evolution.</title>
        <authorList>
            <person name="Varga T."/>
            <person name="Krizsan K."/>
            <person name="Foldi C."/>
            <person name="Dima B."/>
            <person name="Sanchez-Garcia M."/>
            <person name="Sanchez-Ramirez S."/>
            <person name="Szollosi G.J."/>
            <person name="Szarkandi J.G."/>
            <person name="Papp V."/>
            <person name="Albert L."/>
            <person name="Andreopoulos W."/>
            <person name="Angelini C."/>
            <person name="Antonin V."/>
            <person name="Barry K.W."/>
            <person name="Bougher N.L."/>
            <person name="Buchanan P."/>
            <person name="Buyck B."/>
            <person name="Bense V."/>
            <person name="Catcheside P."/>
            <person name="Chovatia M."/>
            <person name="Cooper J."/>
            <person name="Damon W."/>
            <person name="Desjardin D."/>
            <person name="Finy P."/>
            <person name="Geml J."/>
            <person name="Haridas S."/>
            <person name="Hughes K."/>
            <person name="Justo A."/>
            <person name="Karasinski D."/>
            <person name="Kautmanova I."/>
            <person name="Kiss B."/>
            <person name="Kocsube S."/>
            <person name="Kotiranta H."/>
            <person name="LaButti K.M."/>
            <person name="Lechner B.E."/>
            <person name="Liimatainen K."/>
            <person name="Lipzen A."/>
            <person name="Lukacs Z."/>
            <person name="Mihaltcheva S."/>
            <person name="Morgado L.N."/>
            <person name="Niskanen T."/>
            <person name="Noordeloos M.E."/>
            <person name="Ohm R.A."/>
            <person name="Ortiz-Santana B."/>
            <person name="Ovrebo C."/>
            <person name="Racz N."/>
            <person name="Riley R."/>
            <person name="Savchenko A."/>
            <person name="Shiryaev A."/>
            <person name="Soop K."/>
            <person name="Spirin V."/>
            <person name="Szebenyi C."/>
            <person name="Tomsovsky M."/>
            <person name="Tulloss R.E."/>
            <person name="Uehling J."/>
            <person name="Grigoriev I.V."/>
            <person name="Vagvolgyi C."/>
            <person name="Papp T."/>
            <person name="Martin F.M."/>
            <person name="Miettinen O."/>
            <person name="Hibbett D.S."/>
            <person name="Nagy L.G."/>
        </authorList>
    </citation>
    <scope>NUCLEOTIDE SEQUENCE [LARGE SCALE GENOMIC DNA]</scope>
    <source>
        <strain evidence="1 2">CBS 121175</strain>
    </source>
</reference>